<evidence type="ECO:0000259" key="5">
    <source>
        <dbReference type="Pfam" id="PF22780"/>
    </source>
</evidence>
<dbReference type="PRINTS" id="PR00411">
    <property type="entry name" value="PNDRDTASEI"/>
</dbReference>
<keyword evidence="7" id="KW-1185">Reference proteome</keyword>
<dbReference type="InterPro" id="IPR057661">
    <property type="entry name" value="RsdA/BaiN/AoA(So)_Rossmann"/>
</dbReference>
<reference evidence="6 7" key="1">
    <citation type="submission" date="2020-07" db="EMBL/GenBank/DDBJ databases">
        <title>Alkalicella. sp. LB2 genome.</title>
        <authorList>
            <person name="Postec A."/>
            <person name="Quemeneur M."/>
        </authorList>
    </citation>
    <scope>NUCLEOTIDE SEQUENCE [LARGE SCALE GENOMIC DNA]</scope>
    <source>
        <strain evidence="6 7">LB2</strain>
    </source>
</reference>
<evidence type="ECO:0000256" key="1">
    <source>
        <dbReference type="ARBA" id="ARBA00001974"/>
    </source>
</evidence>
<name>A0A7G9WBE8_ALKCA</name>
<evidence type="ECO:0000256" key="3">
    <source>
        <dbReference type="ARBA" id="ARBA00022827"/>
    </source>
</evidence>
<gene>
    <name evidence="6" type="ORF">HYG86_15160</name>
</gene>
<evidence type="ECO:0000259" key="4">
    <source>
        <dbReference type="Pfam" id="PF03486"/>
    </source>
</evidence>
<feature type="domain" description="RsdA/BaiN/AoA(So)-like Rossmann fold-like" evidence="4">
    <location>
        <begin position="5"/>
        <end position="407"/>
    </location>
</feature>
<dbReference type="Gene3D" id="1.10.8.260">
    <property type="entry name" value="HI0933 insert domain-like"/>
    <property type="match status" value="1"/>
</dbReference>
<dbReference type="Pfam" id="PF03486">
    <property type="entry name" value="HI0933_like"/>
    <property type="match status" value="1"/>
</dbReference>
<dbReference type="Gene3D" id="2.40.30.10">
    <property type="entry name" value="Translation factors"/>
    <property type="match status" value="1"/>
</dbReference>
<comment type="cofactor">
    <cofactor evidence="1">
        <name>FAD</name>
        <dbReference type="ChEBI" id="CHEBI:57692"/>
    </cofactor>
</comment>
<dbReference type="AlphaFoldDB" id="A0A7G9WBE8"/>
<feature type="domain" description="RsdA/BaiN/AoA(So)-like insert" evidence="5">
    <location>
        <begin position="193"/>
        <end position="354"/>
    </location>
</feature>
<dbReference type="NCBIfam" id="TIGR00275">
    <property type="entry name" value="aminoacetone oxidase family FAD-binding enzyme"/>
    <property type="match status" value="1"/>
</dbReference>
<evidence type="ECO:0000313" key="6">
    <source>
        <dbReference type="EMBL" id="QNO16010.1"/>
    </source>
</evidence>
<dbReference type="RefSeq" id="WP_213166408.1">
    <property type="nucleotide sequence ID" value="NZ_CP058559.1"/>
</dbReference>
<sequence>MDNKKVVVVGGGAAGMIAAATAGGRGMDVTIVEKNNRLGKKILITGKGRCNITNSADMETHIGNVVHNREFLYSAFYTYDNYTVIQLFESLGLETKTERGGRVFPQSDKAVDVVNALKKHVKNNNVDILYESPVNSVIVKNGQIHGVKLENGNEITCESVIIATGGKSYPGTGSTGDGYHIAKEAGHKIITPKPALTPLNIKENWVKELQGLSLKNTELRLYKGDKKVFEDFGEMLFTHYGISGPLVLSASGHVVGIEKGGYRVVLDLKPALDEKTLDLRIQKDFEKYSRKNFSNSLDDLLPKKMIPVIIELSGIPSDKPVNQISKAERAKLVELLKNLSITPTSLRGFDEAIVTAGGVDVKEIDPSTMESKLVKGLYFAGEVMDLDAYTGGFNLQIAYSTGYLAGSSC</sequence>
<evidence type="ECO:0000313" key="7">
    <source>
        <dbReference type="Proteomes" id="UP000516160"/>
    </source>
</evidence>
<dbReference type="Gene3D" id="3.50.50.60">
    <property type="entry name" value="FAD/NAD(P)-binding domain"/>
    <property type="match status" value="1"/>
</dbReference>
<dbReference type="InterPro" id="IPR036188">
    <property type="entry name" value="FAD/NAD-bd_sf"/>
</dbReference>
<organism evidence="6 7">
    <name type="scientific">Alkalicella caledoniensis</name>
    <dbReference type="NCBI Taxonomy" id="2731377"/>
    <lineage>
        <taxon>Bacteria</taxon>
        <taxon>Bacillati</taxon>
        <taxon>Bacillota</taxon>
        <taxon>Clostridia</taxon>
        <taxon>Eubacteriales</taxon>
        <taxon>Proteinivoracaceae</taxon>
        <taxon>Alkalicella</taxon>
    </lineage>
</organism>
<dbReference type="InterPro" id="IPR055178">
    <property type="entry name" value="RsdA/BaiN/AoA(So)-like_dom"/>
</dbReference>
<evidence type="ECO:0000256" key="2">
    <source>
        <dbReference type="ARBA" id="ARBA00022630"/>
    </source>
</evidence>
<dbReference type="SUPFAM" id="SSF160996">
    <property type="entry name" value="HI0933 insert domain-like"/>
    <property type="match status" value="1"/>
</dbReference>
<proteinExistence type="predicted"/>
<keyword evidence="2" id="KW-0285">Flavoprotein</keyword>
<dbReference type="PANTHER" id="PTHR42887:SF2">
    <property type="entry name" value="OS12G0638800 PROTEIN"/>
    <property type="match status" value="1"/>
</dbReference>
<dbReference type="EMBL" id="CP058559">
    <property type="protein sequence ID" value="QNO16010.1"/>
    <property type="molecule type" value="Genomic_DNA"/>
</dbReference>
<accession>A0A7G9WBE8</accession>
<dbReference type="KEGG" id="acae:HYG86_15160"/>
<dbReference type="InterPro" id="IPR004792">
    <property type="entry name" value="BaiN-like"/>
</dbReference>
<keyword evidence="3" id="KW-0274">FAD</keyword>
<dbReference type="PANTHER" id="PTHR42887">
    <property type="entry name" value="OS12G0638800 PROTEIN"/>
    <property type="match status" value="1"/>
</dbReference>
<dbReference type="PRINTS" id="PR00368">
    <property type="entry name" value="FADPNR"/>
</dbReference>
<protein>
    <submittedName>
        <fullName evidence="6">NAD(P)/FAD-dependent oxidoreductase</fullName>
    </submittedName>
</protein>
<dbReference type="Proteomes" id="UP000516160">
    <property type="component" value="Chromosome"/>
</dbReference>
<dbReference type="Pfam" id="PF22780">
    <property type="entry name" value="HI0933_like_1st"/>
    <property type="match status" value="1"/>
</dbReference>
<dbReference type="InterPro" id="IPR023166">
    <property type="entry name" value="BaiN-like_dom_sf"/>
</dbReference>
<dbReference type="SUPFAM" id="SSF51905">
    <property type="entry name" value="FAD/NAD(P)-binding domain"/>
    <property type="match status" value="1"/>
</dbReference>